<dbReference type="STRING" id="57664.SAMN05661003_10189"/>
<dbReference type="InterPro" id="IPR023214">
    <property type="entry name" value="HAD_sf"/>
</dbReference>
<keyword evidence="10" id="KW-0547">Nucleotide-binding</keyword>
<dbReference type="InterPro" id="IPR027256">
    <property type="entry name" value="P-typ_ATPase_IB"/>
</dbReference>
<dbReference type="GO" id="GO:0005886">
    <property type="term" value="C:plasma membrane"/>
    <property type="evidence" value="ECO:0007669"/>
    <property type="project" value="UniProtKB-SubCell"/>
</dbReference>
<dbReference type="PANTHER" id="PTHR48085">
    <property type="entry name" value="CADMIUM/ZINC-TRANSPORTING ATPASE HMA2-RELATED"/>
    <property type="match status" value="1"/>
</dbReference>
<dbReference type="PROSITE" id="PS00154">
    <property type="entry name" value="ATPASE_E1_E2"/>
    <property type="match status" value="1"/>
</dbReference>
<sequence>MAAPEIVHELPRRLRLRWPPLRDRRSDPLYVQALLENIPGVTQVRVNRAAATLVLQHDGAPATRAAILARFDPLPGEAFRCFEPPQPAINPLNLAFLGLSIVSLRLLPPTLQGTISLLIGLPTLLAGADGLLNRGVKVEVLDAGAVGISLLRRDYFTANMIVLLLNVGEYLRQSSEDQTTGLLRTLLRPQVEQVWLEREGIEVRTPLAQVRTGDLLLCGPGELVPLDGTICRGDALLNQSSITGEALPVHRQAGDSVPSGALVTEGRIVIRVEAVGSDTGLARINRFLEQALRQRSRTQQRSDELADRLVPVTLALGGGIFLLTGDLRRAAAALTVDYSCAIKLATPIAVKTAMYRAAQQGVLVKGAQAFDQLARVDTLVFDKTGTLTQGELFITDIVPLNHLDENGLLALTAAAEEHYAHPVAKAVLRAARDRGLTLPATSQVDFIVAHGVSAHVDGQQVLVGSHHFVAEDEGIDCGAAAEPAAAFAHQGKNLLYVSRAGRLEGLIALRDRIRPEAAGILTRLKQNGIRRIVVLTGDQESTARALLQALPQIDALYWELQPEDKAGIVQQLRDQGHYTAFIGDGVNDAPALVTADVGISLPCGADLAKDAAQALLLQEDLACLATALDAARRTGKTIQDCFYATIGFNSLFLLLALTGCIRPLTAALLHNLNTVGILGYCATRGLSASDPAARPTSPKDNPHDH</sequence>
<dbReference type="SUPFAM" id="SSF81665">
    <property type="entry name" value="Calcium ATPase, transmembrane domain M"/>
    <property type="match status" value="1"/>
</dbReference>
<comment type="catalytic activity">
    <reaction evidence="9">
        <text>Zn(2+)(in) + ATP + H2O = Zn(2+)(out) + ADP + phosphate + H(+)</text>
        <dbReference type="Rhea" id="RHEA:20621"/>
        <dbReference type="ChEBI" id="CHEBI:15377"/>
        <dbReference type="ChEBI" id="CHEBI:15378"/>
        <dbReference type="ChEBI" id="CHEBI:29105"/>
        <dbReference type="ChEBI" id="CHEBI:30616"/>
        <dbReference type="ChEBI" id="CHEBI:43474"/>
        <dbReference type="ChEBI" id="CHEBI:456216"/>
        <dbReference type="EC" id="7.2.2.12"/>
    </reaction>
</comment>
<evidence type="ECO:0000256" key="6">
    <source>
        <dbReference type="ARBA" id="ARBA00022989"/>
    </source>
</evidence>
<dbReference type="RefSeq" id="WP_092075248.1">
    <property type="nucleotide sequence ID" value="NZ_FNAQ01000001.1"/>
</dbReference>
<dbReference type="InterPro" id="IPR059000">
    <property type="entry name" value="ATPase_P-type_domA"/>
</dbReference>
<proteinExistence type="inferred from homology"/>
<dbReference type="InterPro" id="IPR044492">
    <property type="entry name" value="P_typ_ATPase_HD_dom"/>
</dbReference>
<dbReference type="InterPro" id="IPR036412">
    <property type="entry name" value="HAD-like_sf"/>
</dbReference>
<keyword evidence="13" id="KW-1185">Reference proteome</keyword>
<dbReference type="Proteomes" id="UP000243205">
    <property type="component" value="Unassembled WGS sequence"/>
</dbReference>
<dbReference type="GO" id="GO:0005524">
    <property type="term" value="F:ATP binding"/>
    <property type="evidence" value="ECO:0007669"/>
    <property type="project" value="UniProtKB-UniRule"/>
</dbReference>
<evidence type="ECO:0000256" key="9">
    <source>
        <dbReference type="ARBA" id="ARBA00047308"/>
    </source>
</evidence>
<dbReference type="Pfam" id="PF00122">
    <property type="entry name" value="E1-E2_ATPase"/>
    <property type="match status" value="1"/>
</dbReference>
<keyword evidence="10" id="KW-0067">ATP-binding</keyword>
<keyword evidence="10" id="KW-1003">Cell membrane</keyword>
<dbReference type="GO" id="GO:0016463">
    <property type="term" value="F:P-type zinc transporter activity"/>
    <property type="evidence" value="ECO:0007669"/>
    <property type="project" value="UniProtKB-EC"/>
</dbReference>
<keyword evidence="7" id="KW-0472">Membrane</keyword>
<dbReference type="SFLD" id="SFLDF00027">
    <property type="entry name" value="p-type_atpase"/>
    <property type="match status" value="1"/>
</dbReference>
<evidence type="ECO:0000313" key="12">
    <source>
        <dbReference type="EMBL" id="SDD71331.1"/>
    </source>
</evidence>
<dbReference type="PRINTS" id="PR00119">
    <property type="entry name" value="CATATPASE"/>
</dbReference>
<protein>
    <recommendedName>
        <fullName evidence="8">P-type Zn(2+) transporter</fullName>
        <ecNumber evidence="8">7.2.2.12</ecNumber>
    </recommendedName>
</protein>
<keyword evidence="5" id="KW-1278">Translocase</keyword>
<dbReference type="InterPro" id="IPR018303">
    <property type="entry name" value="ATPase_P-typ_P_site"/>
</dbReference>
<keyword evidence="3" id="KW-0812">Transmembrane</keyword>
<dbReference type="PANTHER" id="PTHR48085:SF5">
    <property type="entry name" value="CADMIUM_ZINC-TRANSPORTING ATPASE HMA4-RELATED"/>
    <property type="match status" value="1"/>
</dbReference>
<dbReference type="InterPro" id="IPR051014">
    <property type="entry name" value="Cation_Transport_ATPase_IB"/>
</dbReference>
<comment type="subcellular location">
    <subcellularLocation>
        <location evidence="10">Cell membrane</location>
    </subcellularLocation>
    <subcellularLocation>
        <location evidence="1">Membrane</location>
    </subcellularLocation>
</comment>
<dbReference type="EMBL" id="FNAQ01000001">
    <property type="protein sequence ID" value="SDD71331.1"/>
    <property type="molecule type" value="Genomic_DNA"/>
</dbReference>
<dbReference type="OrthoDB" id="9759222at2"/>
<dbReference type="InterPro" id="IPR023298">
    <property type="entry name" value="ATPase_P-typ_TM_dom_sf"/>
</dbReference>
<dbReference type="InterPro" id="IPR008250">
    <property type="entry name" value="ATPase_P-typ_transduc_dom_A_sf"/>
</dbReference>
<feature type="domain" description="P-type ATPase A" evidence="11">
    <location>
        <begin position="192"/>
        <end position="288"/>
    </location>
</feature>
<dbReference type="SUPFAM" id="SSF56784">
    <property type="entry name" value="HAD-like"/>
    <property type="match status" value="1"/>
</dbReference>
<dbReference type="GO" id="GO:0016887">
    <property type="term" value="F:ATP hydrolysis activity"/>
    <property type="evidence" value="ECO:0007669"/>
    <property type="project" value="InterPro"/>
</dbReference>
<dbReference type="SFLD" id="SFLDS00003">
    <property type="entry name" value="Haloacid_Dehalogenase"/>
    <property type="match status" value="1"/>
</dbReference>
<gene>
    <name evidence="12" type="ORF">SAMN05661003_10189</name>
</gene>
<evidence type="ECO:0000256" key="2">
    <source>
        <dbReference type="ARBA" id="ARBA00006024"/>
    </source>
</evidence>
<dbReference type="EC" id="7.2.2.12" evidence="8"/>
<dbReference type="Pfam" id="PF00702">
    <property type="entry name" value="Hydrolase"/>
    <property type="match status" value="1"/>
</dbReference>
<evidence type="ECO:0000313" key="13">
    <source>
        <dbReference type="Proteomes" id="UP000243205"/>
    </source>
</evidence>
<comment type="similarity">
    <text evidence="2 10">Belongs to the cation transport ATPase (P-type) (TC 3.A.3) family. Type IB subfamily.</text>
</comment>
<evidence type="ECO:0000256" key="1">
    <source>
        <dbReference type="ARBA" id="ARBA00004370"/>
    </source>
</evidence>
<dbReference type="Gene3D" id="3.40.50.1000">
    <property type="entry name" value="HAD superfamily/HAD-like"/>
    <property type="match status" value="1"/>
</dbReference>
<accession>A0A1G6WZR1</accession>
<name>A0A1G6WZR1_9BACT</name>
<dbReference type="Gene3D" id="3.40.1110.10">
    <property type="entry name" value="Calcium-transporting ATPase, cytoplasmic domain N"/>
    <property type="match status" value="1"/>
</dbReference>
<dbReference type="SUPFAM" id="SSF81653">
    <property type="entry name" value="Calcium ATPase, transduction domain A"/>
    <property type="match status" value="1"/>
</dbReference>
<evidence type="ECO:0000256" key="7">
    <source>
        <dbReference type="ARBA" id="ARBA00023136"/>
    </source>
</evidence>
<reference evidence="13" key="1">
    <citation type="submission" date="2016-10" db="EMBL/GenBank/DDBJ databases">
        <authorList>
            <person name="Varghese N."/>
            <person name="Submissions S."/>
        </authorList>
    </citation>
    <scope>NUCLEOTIDE SEQUENCE [LARGE SCALE GENOMIC DNA]</scope>
    <source>
        <strain evidence="13">DSM 8987</strain>
    </source>
</reference>
<keyword evidence="6" id="KW-1133">Transmembrane helix</keyword>
<evidence type="ECO:0000256" key="10">
    <source>
        <dbReference type="RuleBase" id="RU362081"/>
    </source>
</evidence>
<dbReference type="GO" id="GO:0046872">
    <property type="term" value="F:metal ion binding"/>
    <property type="evidence" value="ECO:0007669"/>
    <property type="project" value="UniProtKB-KW"/>
</dbReference>
<evidence type="ECO:0000256" key="4">
    <source>
        <dbReference type="ARBA" id="ARBA00022723"/>
    </source>
</evidence>
<evidence type="ECO:0000259" key="11">
    <source>
        <dbReference type="Pfam" id="PF00122"/>
    </source>
</evidence>
<keyword evidence="4 10" id="KW-0479">Metal-binding</keyword>
<dbReference type="AlphaFoldDB" id="A0A1G6WZR1"/>
<dbReference type="NCBIfam" id="TIGR01525">
    <property type="entry name" value="ATPase-IB_hvy"/>
    <property type="match status" value="1"/>
</dbReference>
<evidence type="ECO:0000256" key="3">
    <source>
        <dbReference type="ARBA" id="ARBA00022692"/>
    </source>
</evidence>
<dbReference type="SFLD" id="SFLDG00002">
    <property type="entry name" value="C1.7:_P-type_atpase_like"/>
    <property type="match status" value="1"/>
</dbReference>
<dbReference type="InterPro" id="IPR023299">
    <property type="entry name" value="ATPase_P-typ_cyto_dom_N"/>
</dbReference>
<dbReference type="PROSITE" id="PS01229">
    <property type="entry name" value="COF_2"/>
    <property type="match status" value="1"/>
</dbReference>
<organism evidence="12 13">
    <name type="scientific">Desulfuromonas thiophila</name>
    <dbReference type="NCBI Taxonomy" id="57664"/>
    <lineage>
        <taxon>Bacteria</taxon>
        <taxon>Pseudomonadati</taxon>
        <taxon>Thermodesulfobacteriota</taxon>
        <taxon>Desulfuromonadia</taxon>
        <taxon>Desulfuromonadales</taxon>
        <taxon>Desulfuromonadaceae</taxon>
        <taxon>Desulfuromonas</taxon>
    </lineage>
</organism>
<evidence type="ECO:0000256" key="8">
    <source>
        <dbReference type="ARBA" id="ARBA00039097"/>
    </source>
</evidence>
<dbReference type="NCBIfam" id="TIGR01494">
    <property type="entry name" value="ATPase_P-type"/>
    <property type="match status" value="1"/>
</dbReference>
<evidence type="ECO:0000256" key="5">
    <source>
        <dbReference type="ARBA" id="ARBA00022967"/>
    </source>
</evidence>
<dbReference type="InterPro" id="IPR001757">
    <property type="entry name" value="P_typ_ATPase"/>
</dbReference>
<dbReference type="Gene3D" id="2.70.150.10">
    <property type="entry name" value="Calcium-transporting ATPase, cytoplasmic transduction domain A"/>
    <property type="match status" value="1"/>
</dbReference>